<name>A0ABW1U1Y7_9BURK</name>
<evidence type="ECO:0000256" key="4">
    <source>
        <dbReference type="ARBA" id="ARBA00022679"/>
    </source>
</evidence>
<keyword evidence="10" id="KW-1185">Reference proteome</keyword>
<evidence type="ECO:0000256" key="2">
    <source>
        <dbReference type="ARBA" id="ARBA00022475"/>
    </source>
</evidence>
<dbReference type="PANTHER" id="PTHR33908">
    <property type="entry name" value="MANNOSYLTRANSFERASE YKCB-RELATED"/>
    <property type="match status" value="1"/>
</dbReference>
<feature type="transmembrane region" description="Helical" evidence="8">
    <location>
        <begin position="108"/>
        <end position="129"/>
    </location>
</feature>
<feature type="transmembrane region" description="Helical" evidence="8">
    <location>
        <begin position="216"/>
        <end position="233"/>
    </location>
</feature>
<evidence type="ECO:0008006" key="11">
    <source>
        <dbReference type="Google" id="ProtNLM"/>
    </source>
</evidence>
<feature type="transmembrane region" description="Helical" evidence="8">
    <location>
        <begin position="410"/>
        <end position="429"/>
    </location>
</feature>
<protein>
    <recommendedName>
        <fullName evidence="11">Glycosyltransferase RgtA/B/C/D-like domain-containing protein</fullName>
    </recommendedName>
</protein>
<comment type="caution">
    <text evidence="9">The sequence shown here is derived from an EMBL/GenBank/DDBJ whole genome shotgun (WGS) entry which is preliminary data.</text>
</comment>
<dbReference type="PANTHER" id="PTHR33908:SF11">
    <property type="entry name" value="MEMBRANE PROTEIN"/>
    <property type="match status" value="1"/>
</dbReference>
<keyword evidence="7 8" id="KW-0472">Membrane</keyword>
<evidence type="ECO:0000256" key="7">
    <source>
        <dbReference type="ARBA" id="ARBA00023136"/>
    </source>
</evidence>
<feature type="transmembrane region" description="Helical" evidence="8">
    <location>
        <begin position="41"/>
        <end position="62"/>
    </location>
</feature>
<organism evidence="9 10">
    <name type="scientific">Polaromonas aquatica</name>
    <dbReference type="NCBI Taxonomy" id="332657"/>
    <lineage>
        <taxon>Bacteria</taxon>
        <taxon>Pseudomonadati</taxon>
        <taxon>Pseudomonadota</taxon>
        <taxon>Betaproteobacteria</taxon>
        <taxon>Burkholderiales</taxon>
        <taxon>Comamonadaceae</taxon>
        <taxon>Polaromonas</taxon>
    </lineage>
</organism>
<dbReference type="RefSeq" id="WP_377414288.1">
    <property type="nucleotide sequence ID" value="NZ_JBHSRS010000082.1"/>
</dbReference>
<feature type="transmembrane region" description="Helical" evidence="8">
    <location>
        <begin position="384"/>
        <end position="403"/>
    </location>
</feature>
<evidence type="ECO:0000256" key="6">
    <source>
        <dbReference type="ARBA" id="ARBA00022989"/>
    </source>
</evidence>
<feature type="transmembrane region" description="Helical" evidence="8">
    <location>
        <begin position="188"/>
        <end position="204"/>
    </location>
</feature>
<comment type="subcellular location">
    <subcellularLocation>
        <location evidence="1">Cell membrane</location>
        <topology evidence="1">Multi-pass membrane protein</topology>
    </subcellularLocation>
</comment>
<keyword evidence="3" id="KW-0328">Glycosyltransferase</keyword>
<evidence type="ECO:0000313" key="10">
    <source>
        <dbReference type="Proteomes" id="UP001596270"/>
    </source>
</evidence>
<keyword evidence="2" id="KW-1003">Cell membrane</keyword>
<gene>
    <name evidence="9" type="ORF">ACFQND_18315</name>
</gene>
<feature type="transmembrane region" description="Helical" evidence="8">
    <location>
        <begin position="435"/>
        <end position="454"/>
    </location>
</feature>
<evidence type="ECO:0000256" key="8">
    <source>
        <dbReference type="SAM" id="Phobius"/>
    </source>
</evidence>
<evidence type="ECO:0000256" key="1">
    <source>
        <dbReference type="ARBA" id="ARBA00004651"/>
    </source>
</evidence>
<dbReference type="EMBL" id="JBHSRS010000082">
    <property type="protein sequence ID" value="MFC6283183.1"/>
    <property type="molecule type" value="Genomic_DNA"/>
</dbReference>
<keyword evidence="5 8" id="KW-0812">Transmembrane</keyword>
<reference evidence="10" key="1">
    <citation type="journal article" date="2019" name="Int. J. Syst. Evol. Microbiol.">
        <title>The Global Catalogue of Microorganisms (GCM) 10K type strain sequencing project: providing services to taxonomists for standard genome sequencing and annotation.</title>
        <authorList>
            <consortium name="The Broad Institute Genomics Platform"/>
            <consortium name="The Broad Institute Genome Sequencing Center for Infectious Disease"/>
            <person name="Wu L."/>
            <person name="Ma J."/>
        </authorList>
    </citation>
    <scope>NUCLEOTIDE SEQUENCE [LARGE SCALE GENOMIC DNA]</scope>
    <source>
        <strain evidence="10">CCUG 39402</strain>
    </source>
</reference>
<proteinExistence type="predicted"/>
<dbReference type="Proteomes" id="UP001596270">
    <property type="component" value="Unassembled WGS sequence"/>
</dbReference>
<feature type="transmembrane region" description="Helical" evidence="8">
    <location>
        <begin position="68"/>
        <end position="87"/>
    </location>
</feature>
<feature type="transmembrane region" description="Helical" evidence="8">
    <location>
        <begin position="6"/>
        <end position="29"/>
    </location>
</feature>
<evidence type="ECO:0000313" key="9">
    <source>
        <dbReference type="EMBL" id="MFC6283183.1"/>
    </source>
</evidence>
<feature type="transmembrane region" description="Helical" evidence="8">
    <location>
        <begin position="463"/>
        <end position="480"/>
    </location>
</feature>
<keyword evidence="6 8" id="KW-1133">Transmembrane helix</keyword>
<sequence length="641" mass="71182">MPHFFSIFFPLALLSISCVGAGLLILSFLSTRPRENNLIEYAVAFVLGQGVLGSLFLLPALMGWFTKPALLVVIMPLALLGAWKVGLSSQAISVAMRKHLLAYYKAPFIWQLLTFFATLLLLSGATAVAGRIDGDARAFYLALPKVIATSHRLLPLPGYEGFSSVGLLAEMQLAALFLLDMPGASPRLFSWVSGLAGAVLLAAIARKAGLGRRGQLLSVIMLLTSSAVAYFWGQGKTDLFAVVFALAGVLFALERLDGVASRKSAVLLAGVFTGFALVAKLSYIVAFLPTIFVLLFWRDIHSYWPNRRMAGAAQKLLKECSGDALIFTGALLIPLVPHLLKNYILLNTLVDTYGSHHYFSDETTRRIILTYPLWPFFGSFWGQYGNLSPLVLAFLPVLIWVLWKDRRWNAPVIAIIVAAATGLLAWIILFPSVPMPRYFLATLLLLIIPVAWAMERVSYADRWLNYGVVLAAFACILIFGKSWDKEIFRVAAAYEYLLGDQSEKNLHIDEVLSRNVYEAINQSAEPGARIYLGSFYRFWLRPDLIQCVNGKTDGEISFDAENPGKFWLQVYEHGFSYLFMDQTYPTFPALKNAPDWVHIEMIYPQSGYGGAYRLRYVNPPTKVRLATKEVSSGAWDVVPVQ</sequence>
<evidence type="ECO:0000256" key="5">
    <source>
        <dbReference type="ARBA" id="ARBA00022692"/>
    </source>
</evidence>
<keyword evidence="4" id="KW-0808">Transferase</keyword>
<evidence type="ECO:0000256" key="3">
    <source>
        <dbReference type="ARBA" id="ARBA00022676"/>
    </source>
</evidence>
<accession>A0ABW1U1Y7</accession>
<dbReference type="InterPro" id="IPR050297">
    <property type="entry name" value="LipidA_mod_glycosyltrf_83"/>
</dbReference>
<feature type="transmembrane region" description="Helical" evidence="8">
    <location>
        <begin position="268"/>
        <end position="297"/>
    </location>
</feature>